<evidence type="ECO:0000256" key="1">
    <source>
        <dbReference type="SAM" id="MobiDB-lite"/>
    </source>
</evidence>
<accession>A0AAF3FGL3</accession>
<proteinExistence type="predicted"/>
<evidence type="ECO:0000259" key="2">
    <source>
        <dbReference type="Pfam" id="PF06424"/>
    </source>
</evidence>
<dbReference type="GO" id="GO:0000398">
    <property type="term" value="P:mRNA splicing, via spliceosome"/>
    <property type="evidence" value="ECO:0007669"/>
    <property type="project" value="InterPro"/>
</dbReference>
<evidence type="ECO:0000313" key="3">
    <source>
        <dbReference type="Proteomes" id="UP000887575"/>
    </source>
</evidence>
<feature type="domain" description="PRP1 splicing factor N-terminal" evidence="2">
    <location>
        <begin position="23"/>
        <end position="177"/>
    </location>
</feature>
<dbReference type="WBParaSite" id="MBELARI_LOCUS6205">
    <property type="protein sequence ID" value="MBELARI_LOCUS6205"/>
    <property type="gene ID" value="MBELARI_LOCUS6205"/>
</dbReference>
<sequence length="231" mass="25646">MHSVTIPGSLVNKAKKHFLGMPAPMGYVPGVGRGATGFTTRSDIGPAREAVPGEGEATVGPAGPPPAKQGKEERDEAEDLNDANYDEFEGYSGSLFSRMDPYDKDDEEADEIYHQVDMRQDEKRKDYREKKYAEAIAKFRMERPKIQQEFSDLKRQLADVTEEEWSAIPEVGDARNKAKRNPRAERFTPVPDSVLQNAMNIGASSNVLDDRYLLRRRGTARGRVANADGAG</sequence>
<feature type="compositionally biased region" description="Acidic residues" evidence="1">
    <location>
        <begin position="75"/>
        <end position="89"/>
    </location>
</feature>
<dbReference type="InterPro" id="IPR010491">
    <property type="entry name" value="PRP1_N"/>
</dbReference>
<keyword evidence="3" id="KW-1185">Reference proteome</keyword>
<dbReference type="AlphaFoldDB" id="A0AAF3FGL3"/>
<feature type="region of interest" description="Disordered" evidence="1">
    <location>
        <begin position="171"/>
        <end position="191"/>
    </location>
</feature>
<protein>
    <submittedName>
        <fullName evidence="4">PRP1 splicing factor N-terminal domain-containing protein</fullName>
    </submittedName>
</protein>
<dbReference type="Pfam" id="PF06424">
    <property type="entry name" value="PRP1_N"/>
    <property type="match status" value="1"/>
</dbReference>
<evidence type="ECO:0000313" key="4">
    <source>
        <dbReference type="WBParaSite" id="MBELARI_LOCUS6205"/>
    </source>
</evidence>
<organism evidence="3 4">
    <name type="scientific">Mesorhabditis belari</name>
    <dbReference type="NCBI Taxonomy" id="2138241"/>
    <lineage>
        <taxon>Eukaryota</taxon>
        <taxon>Metazoa</taxon>
        <taxon>Ecdysozoa</taxon>
        <taxon>Nematoda</taxon>
        <taxon>Chromadorea</taxon>
        <taxon>Rhabditida</taxon>
        <taxon>Rhabditina</taxon>
        <taxon>Rhabditomorpha</taxon>
        <taxon>Rhabditoidea</taxon>
        <taxon>Rhabditidae</taxon>
        <taxon>Mesorhabditinae</taxon>
        <taxon>Mesorhabditis</taxon>
    </lineage>
</organism>
<feature type="region of interest" description="Disordered" evidence="1">
    <location>
        <begin position="37"/>
        <end position="102"/>
    </location>
</feature>
<dbReference type="Proteomes" id="UP000887575">
    <property type="component" value="Unassembled WGS sequence"/>
</dbReference>
<reference evidence="4" key="1">
    <citation type="submission" date="2024-02" db="UniProtKB">
        <authorList>
            <consortium name="WormBaseParasite"/>
        </authorList>
    </citation>
    <scope>IDENTIFICATION</scope>
</reference>
<name>A0AAF3FGL3_9BILA</name>
<feature type="compositionally biased region" description="Basic and acidic residues" evidence="1">
    <location>
        <begin position="172"/>
        <end position="186"/>
    </location>
</feature>